<accession>G0USG8</accession>
<dbReference type="InterPro" id="IPR035269">
    <property type="entry name" value="PSMD9"/>
</dbReference>
<dbReference type="Pfam" id="PF18265">
    <property type="entry name" value="Nas2_N"/>
    <property type="match status" value="1"/>
</dbReference>
<evidence type="ECO:0000313" key="5">
    <source>
        <dbReference type="EMBL" id="CCC92331.1"/>
    </source>
</evidence>
<dbReference type="GO" id="GO:0070682">
    <property type="term" value="P:proteasome regulatory particle assembly"/>
    <property type="evidence" value="ECO:0007669"/>
    <property type="project" value="InterPro"/>
</dbReference>
<dbReference type="SUPFAM" id="SSF50156">
    <property type="entry name" value="PDZ domain-like"/>
    <property type="match status" value="1"/>
</dbReference>
<dbReference type="Gene3D" id="6.10.140.1710">
    <property type="match status" value="1"/>
</dbReference>
<reference evidence="5" key="1">
    <citation type="journal article" date="2012" name="Proc. Natl. Acad. Sci. U.S.A.">
        <title>Antigenic diversity is generated by distinct evolutionary mechanisms in African trypanosome species.</title>
        <authorList>
            <person name="Jackson A.P."/>
            <person name="Berry A."/>
            <person name="Aslett M."/>
            <person name="Allison H.C."/>
            <person name="Burton P."/>
            <person name="Vavrova-Anderson J."/>
            <person name="Brown R."/>
            <person name="Browne H."/>
            <person name="Corton N."/>
            <person name="Hauser H."/>
            <person name="Gamble J."/>
            <person name="Gilderthorp R."/>
            <person name="Marcello L."/>
            <person name="McQuillan J."/>
            <person name="Otto T.D."/>
            <person name="Quail M.A."/>
            <person name="Sanders M.J."/>
            <person name="van Tonder A."/>
            <person name="Ginger M.L."/>
            <person name="Field M.C."/>
            <person name="Barry J.D."/>
            <person name="Hertz-Fowler C."/>
            <person name="Berriman M."/>
        </authorList>
    </citation>
    <scope>NUCLEOTIDE SEQUENCE</scope>
    <source>
        <strain evidence="5">IL3000</strain>
    </source>
</reference>
<evidence type="ECO:0000256" key="2">
    <source>
        <dbReference type="SAM" id="Phobius"/>
    </source>
</evidence>
<feature type="transmembrane region" description="Helical" evidence="2">
    <location>
        <begin position="16"/>
        <end position="36"/>
    </location>
</feature>
<dbReference type="VEuPathDB" id="TriTrypDB:TcIL3000_8_5530"/>
<dbReference type="GO" id="GO:0005737">
    <property type="term" value="C:cytoplasm"/>
    <property type="evidence" value="ECO:0007669"/>
    <property type="project" value="TreeGrafter"/>
</dbReference>
<dbReference type="PANTHER" id="PTHR12651">
    <property type="entry name" value="26S PROTEASOME NON-ATPASE REGULATORY SUBUNIT 9"/>
    <property type="match status" value="1"/>
</dbReference>
<feature type="domain" description="PDZ GRASP-type" evidence="3">
    <location>
        <begin position="185"/>
        <end position="291"/>
    </location>
</feature>
<dbReference type="InterPro" id="IPR036034">
    <property type="entry name" value="PDZ_sf"/>
</dbReference>
<dbReference type="InterPro" id="IPR040815">
    <property type="entry name" value="Nas2_N"/>
</dbReference>
<evidence type="ECO:0000259" key="4">
    <source>
        <dbReference type="Pfam" id="PF18265"/>
    </source>
</evidence>
<protein>
    <submittedName>
        <fullName evidence="5">Putative proteasome 26S non-ATPase subunit 9</fullName>
    </submittedName>
</protein>
<feature type="domain" description="Nas2 N-terminal" evidence="4">
    <location>
        <begin position="84"/>
        <end position="162"/>
    </location>
</feature>
<name>G0USG8_TRYCI</name>
<evidence type="ECO:0000259" key="3">
    <source>
        <dbReference type="Pfam" id="PF04495"/>
    </source>
</evidence>
<dbReference type="InterPro" id="IPR024958">
    <property type="entry name" value="GRASP_PDZ"/>
</dbReference>
<keyword evidence="2" id="KW-0812">Transmembrane</keyword>
<gene>
    <name evidence="5" type="ORF">TCIL3000_8_5530</name>
</gene>
<evidence type="ECO:0000256" key="1">
    <source>
        <dbReference type="ARBA" id="ARBA00023186"/>
    </source>
</evidence>
<dbReference type="Pfam" id="PF04495">
    <property type="entry name" value="GRASP55_65"/>
    <property type="match status" value="1"/>
</dbReference>
<dbReference type="AlphaFoldDB" id="G0USG8"/>
<dbReference type="PANTHER" id="PTHR12651:SF1">
    <property type="entry name" value="26S PROTEASOME NON-ATPASE REGULATORY SUBUNIT 9"/>
    <property type="match status" value="1"/>
</dbReference>
<sequence>MEEQVSYRILFRFLKFIIASCDSGACLMASALYVFPLKRPQLTENKRLSLFLFLSLSSMSSLVLWCPSFPECGAMAGSTLRAELRELESKRYEVMKKIEEAMAFLDTTPVGLRGSLVDSEGFPRDDCDLFAVRRARQTVNCGHNDLKSLETTIHEKLIQLHEECREEAEEQMRRDAMKNNKNNMKAAGDGGEHAQLQKEMADKKPFVRIVRVVSGSPAAEAGLTAEDLVVQYGDLDAEKVLAGGYSEMTRVTSSHEGKMMRVWVRSASGEVRELFVVPQKWKGDGLLGCTFEPVQLV</sequence>
<organism evidence="5">
    <name type="scientific">Trypanosoma congolense (strain IL3000)</name>
    <dbReference type="NCBI Taxonomy" id="1068625"/>
    <lineage>
        <taxon>Eukaryota</taxon>
        <taxon>Discoba</taxon>
        <taxon>Euglenozoa</taxon>
        <taxon>Kinetoplastea</taxon>
        <taxon>Metakinetoplastina</taxon>
        <taxon>Trypanosomatida</taxon>
        <taxon>Trypanosomatidae</taxon>
        <taxon>Trypanosoma</taxon>
        <taxon>Nannomonas</taxon>
    </lineage>
</organism>
<dbReference type="FunFam" id="2.30.42.10:FF:000107">
    <property type="entry name" value="26S proteasome non-ATPase regulatory subunit 9"/>
    <property type="match status" value="1"/>
</dbReference>
<keyword evidence="1" id="KW-0143">Chaperone</keyword>
<keyword evidence="2" id="KW-0472">Membrane</keyword>
<dbReference type="Gene3D" id="2.30.42.10">
    <property type="match status" value="1"/>
</dbReference>
<proteinExistence type="predicted"/>
<dbReference type="GO" id="GO:0005634">
    <property type="term" value="C:nucleus"/>
    <property type="evidence" value="ECO:0007669"/>
    <property type="project" value="TreeGrafter"/>
</dbReference>
<dbReference type="EMBL" id="HE575321">
    <property type="protein sequence ID" value="CCC92331.1"/>
    <property type="molecule type" value="Genomic_DNA"/>
</dbReference>
<dbReference type="GO" id="GO:0000502">
    <property type="term" value="C:proteasome complex"/>
    <property type="evidence" value="ECO:0007669"/>
    <property type="project" value="UniProtKB-KW"/>
</dbReference>
<keyword evidence="5" id="KW-0647">Proteasome</keyword>
<keyword evidence="2" id="KW-1133">Transmembrane helix</keyword>